<dbReference type="PANTHER" id="PTHR31201:SF1">
    <property type="entry name" value="GLYCEROPHOSPHOCHOLINE ACYLTRANSFERASE 1"/>
    <property type="match status" value="1"/>
</dbReference>
<keyword evidence="9 14" id="KW-0472">Membrane</keyword>
<dbReference type="GO" id="GO:0016746">
    <property type="term" value="F:acyltransferase activity"/>
    <property type="evidence" value="ECO:0007669"/>
    <property type="project" value="UniProtKB-KW"/>
</dbReference>
<keyword evidence="4" id="KW-0444">Lipid biosynthesis</keyword>
<protein>
    <recommendedName>
        <fullName evidence="3">Glycerophosphocholine acyltransferase 1</fullName>
    </recommendedName>
</protein>
<comment type="subcellular location">
    <subcellularLocation>
        <location evidence="1">Membrane</location>
        <topology evidence="1">Multi-pass membrane protein</topology>
    </subcellularLocation>
</comment>
<evidence type="ECO:0000256" key="12">
    <source>
        <dbReference type="ARBA" id="ARBA00023315"/>
    </source>
</evidence>
<evidence type="ECO:0000256" key="13">
    <source>
        <dbReference type="SAM" id="MobiDB-lite"/>
    </source>
</evidence>
<comment type="similarity">
    <text evidence="2">Belongs to the GPC1 family.</text>
</comment>
<evidence type="ECO:0000256" key="11">
    <source>
        <dbReference type="ARBA" id="ARBA00023264"/>
    </source>
</evidence>
<evidence type="ECO:0000256" key="10">
    <source>
        <dbReference type="ARBA" id="ARBA00023209"/>
    </source>
</evidence>
<feature type="compositionally biased region" description="Polar residues" evidence="13">
    <location>
        <begin position="36"/>
        <end position="47"/>
    </location>
</feature>
<keyword evidence="6 14" id="KW-0812">Transmembrane</keyword>
<accession>A0A7S3VBK1</accession>
<keyword evidence="11" id="KW-1208">Phospholipid metabolism</keyword>
<sequence length="422" mass="47728">MGSKQSKRSSKIGKESSAVAPAPTYFPNTEGHYNSFEDSSGSTLPQQGISRTASQAFRAGSSEAVQAVLTRVEALAQKRVRDGFSEFNFSLGVLNCFLVTFTFCAYPQHFWILFLAESCVLFPLKIVTLSRTKPLNNVLYLLDYCWVTNMAGTIFMFLILFSGDSLPESFREQFFLAAYGSAIGPLFASNIAFSFIAIIFHDVHAMASVFIHLFPSLLFFNLRWKSEEVHNAWSNVFHLQHDIDFWPSGSFTGNVFSNSLLTYLAWYIPYFTWQYFVGIDLPRKNRHKKLPNGDSAPALYDTVFHSTLRDGKCVVLGKLFWKRSMEDSKKQVADNDFELRDFFAYMAMHLTAAVLAICCLAYPCYLSPYVHGTSIVLLLVVCTWRGAKRYTYYSTKMYSSVIRKHFAKDIEDATLEAGAAVP</sequence>
<evidence type="ECO:0000256" key="5">
    <source>
        <dbReference type="ARBA" id="ARBA00022679"/>
    </source>
</evidence>
<evidence type="ECO:0000256" key="6">
    <source>
        <dbReference type="ARBA" id="ARBA00022692"/>
    </source>
</evidence>
<feature type="transmembrane region" description="Helical" evidence="14">
    <location>
        <begin position="369"/>
        <end position="387"/>
    </location>
</feature>
<evidence type="ECO:0000256" key="2">
    <source>
        <dbReference type="ARBA" id="ARBA00006675"/>
    </source>
</evidence>
<keyword evidence="5" id="KW-0808">Transferase</keyword>
<evidence type="ECO:0000256" key="7">
    <source>
        <dbReference type="ARBA" id="ARBA00022989"/>
    </source>
</evidence>
<keyword evidence="10" id="KW-0594">Phospholipid biosynthesis</keyword>
<gene>
    <name evidence="15" type="ORF">CDEB00056_LOCUS14364</name>
</gene>
<feature type="transmembrane region" description="Helical" evidence="14">
    <location>
        <begin position="207"/>
        <end position="224"/>
    </location>
</feature>
<evidence type="ECO:0000256" key="3">
    <source>
        <dbReference type="ARBA" id="ARBA00019082"/>
    </source>
</evidence>
<dbReference type="AlphaFoldDB" id="A0A7S3VBK1"/>
<evidence type="ECO:0000256" key="9">
    <source>
        <dbReference type="ARBA" id="ARBA00023136"/>
    </source>
</evidence>
<dbReference type="Pfam" id="PF10998">
    <property type="entry name" value="DUF2838"/>
    <property type="match status" value="1"/>
</dbReference>
<feature type="transmembrane region" description="Helical" evidence="14">
    <location>
        <begin position="109"/>
        <end position="127"/>
    </location>
</feature>
<feature type="transmembrane region" description="Helical" evidence="14">
    <location>
        <begin position="87"/>
        <end position="103"/>
    </location>
</feature>
<keyword evidence="7 14" id="KW-1133">Transmembrane helix</keyword>
<name>A0A7S3VBK1_9STRA</name>
<feature type="region of interest" description="Disordered" evidence="13">
    <location>
        <begin position="1"/>
        <end position="47"/>
    </location>
</feature>
<dbReference type="InterPro" id="IPR021261">
    <property type="entry name" value="GPCAT"/>
</dbReference>
<evidence type="ECO:0000256" key="8">
    <source>
        <dbReference type="ARBA" id="ARBA00023098"/>
    </source>
</evidence>
<feature type="compositionally biased region" description="Basic residues" evidence="13">
    <location>
        <begin position="1"/>
        <end position="11"/>
    </location>
</feature>
<reference evidence="15" key="1">
    <citation type="submission" date="2021-01" db="EMBL/GenBank/DDBJ databases">
        <authorList>
            <person name="Corre E."/>
            <person name="Pelletier E."/>
            <person name="Niang G."/>
            <person name="Scheremetjew M."/>
            <person name="Finn R."/>
            <person name="Kale V."/>
            <person name="Holt S."/>
            <person name="Cochrane G."/>
            <person name="Meng A."/>
            <person name="Brown T."/>
            <person name="Cohen L."/>
        </authorList>
    </citation>
    <scope>NUCLEOTIDE SEQUENCE</scope>
    <source>
        <strain evidence="15">MM31A-1</strain>
    </source>
</reference>
<evidence type="ECO:0000256" key="14">
    <source>
        <dbReference type="SAM" id="Phobius"/>
    </source>
</evidence>
<dbReference type="GO" id="GO:0016020">
    <property type="term" value="C:membrane"/>
    <property type="evidence" value="ECO:0007669"/>
    <property type="project" value="UniProtKB-SubCell"/>
</dbReference>
<evidence type="ECO:0000256" key="1">
    <source>
        <dbReference type="ARBA" id="ARBA00004141"/>
    </source>
</evidence>
<feature type="transmembrane region" description="Helical" evidence="14">
    <location>
        <begin position="174"/>
        <end position="200"/>
    </location>
</feature>
<keyword evidence="8" id="KW-0443">Lipid metabolism</keyword>
<dbReference type="GO" id="GO:0006656">
    <property type="term" value="P:phosphatidylcholine biosynthetic process"/>
    <property type="evidence" value="ECO:0007669"/>
    <property type="project" value="TreeGrafter"/>
</dbReference>
<evidence type="ECO:0000256" key="4">
    <source>
        <dbReference type="ARBA" id="ARBA00022516"/>
    </source>
</evidence>
<evidence type="ECO:0000313" key="15">
    <source>
        <dbReference type="EMBL" id="CAE0469511.1"/>
    </source>
</evidence>
<proteinExistence type="inferred from homology"/>
<keyword evidence="12" id="KW-0012">Acyltransferase</keyword>
<feature type="transmembrane region" description="Helical" evidence="14">
    <location>
        <begin position="139"/>
        <end position="162"/>
    </location>
</feature>
<feature type="transmembrane region" description="Helical" evidence="14">
    <location>
        <begin position="342"/>
        <end position="363"/>
    </location>
</feature>
<dbReference type="EMBL" id="HBIO01018685">
    <property type="protein sequence ID" value="CAE0469511.1"/>
    <property type="molecule type" value="Transcribed_RNA"/>
</dbReference>
<dbReference type="PANTHER" id="PTHR31201">
    <property type="entry name" value="OS01G0585100 PROTEIN"/>
    <property type="match status" value="1"/>
</dbReference>
<feature type="transmembrane region" description="Helical" evidence="14">
    <location>
        <begin position="260"/>
        <end position="279"/>
    </location>
</feature>
<organism evidence="15">
    <name type="scientific">Chaetoceros debilis</name>
    <dbReference type="NCBI Taxonomy" id="122233"/>
    <lineage>
        <taxon>Eukaryota</taxon>
        <taxon>Sar</taxon>
        <taxon>Stramenopiles</taxon>
        <taxon>Ochrophyta</taxon>
        <taxon>Bacillariophyta</taxon>
        <taxon>Coscinodiscophyceae</taxon>
        <taxon>Chaetocerotophycidae</taxon>
        <taxon>Chaetocerotales</taxon>
        <taxon>Chaetocerotaceae</taxon>
        <taxon>Chaetoceros</taxon>
    </lineage>
</organism>